<sequence length="517" mass="56353">MKPRMQPTIKTVKMHAQAVITFVFTLFVACLCFPSTALEDVADANLKLVFAHFMIGITSNRHSTADYTSDILLAKSFGIDAFALNIGLDPYTDTQIDLAYAAASQNSFKVFISFDFNWYHVSQVSDIARKIAKYAHQPSQLRVDNQAFVSSFAGDGLDVNALRAQVRAYGGGEIYFAPNIHPGQANFGVVDGALNWMAWRNNGNNKAPSPGGRVVTVDEGDRQYHGVLGGKGYIAPLAPWFSTHFGGEVPYSKNWVFPSDLLIYLRWVDILSMQPQPSFVEMITWNDYGESHYLGPLKSKHMDDGASKWAYGMPHTGWLALSQPFIAAFKSNSPVLIPAHITSEKLVYWYRVHPKSINCDGTDNTIAPASNASGNFFHGKPNGYDTMQDNVFVVALLKTPGTVQINSGGTLYVVDVPAGASAIQVPFKVGPQHFEVVGRQGMSATSLRLIKNECPCGIYSFNAYVGVVPAGERDELDADGLLKLGRQCEGLPSAPPQAIQPTVTVQAGTIETGRGRV</sequence>
<protein>
    <submittedName>
        <fullName evidence="1">Uncharacterized protein</fullName>
    </submittedName>
</protein>
<comment type="caution">
    <text evidence="1">The sequence shown here is derived from an EMBL/GenBank/DDBJ whole genome shotgun (WGS) entry which is preliminary data.</text>
</comment>
<proteinExistence type="predicted"/>
<dbReference type="AlphaFoldDB" id="A0AAW0CGW0"/>
<evidence type="ECO:0000313" key="2">
    <source>
        <dbReference type="Proteomes" id="UP001383192"/>
    </source>
</evidence>
<dbReference type="CDD" id="cd11577">
    <property type="entry name" value="GH71"/>
    <property type="match status" value="1"/>
</dbReference>
<dbReference type="InterPro" id="IPR005197">
    <property type="entry name" value="Glyco_hydro_71"/>
</dbReference>
<dbReference type="Pfam" id="PF03659">
    <property type="entry name" value="Glyco_hydro_71"/>
    <property type="match status" value="1"/>
</dbReference>
<evidence type="ECO:0000313" key="1">
    <source>
        <dbReference type="EMBL" id="KAK7038792.1"/>
    </source>
</evidence>
<dbReference type="EMBL" id="JAYKXP010000043">
    <property type="protein sequence ID" value="KAK7038792.1"/>
    <property type="molecule type" value="Genomic_DNA"/>
</dbReference>
<dbReference type="Proteomes" id="UP001383192">
    <property type="component" value="Unassembled WGS sequence"/>
</dbReference>
<reference evidence="1 2" key="1">
    <citation type="submission" date="2024-01" db="EMBL/GenBank/DDBJ databases">
        <title>A draft genome for a cacao thread blight-causing isolate of Paramarasmius palmivorus.</title>
        <authorList>
            <person name="Baruah I.K."/>
            <person name="Bukari Y."/>
            <person name="Amoako-Attah I."/>
            <person name="Meinhardt L.W."/>
            <person name="Bailey B.A."/>
            <person name="Cohen S.P."/>
        </authorList>
    </citation>
    <scope>NUCLEOTIDE SEQUENCE [LARGE SCALE GENOMIC DNA]</scope>
    <source>
        <strain evidence="1 2">GH-12</strain>
    </source>
</reference>
<dbReference type="Gene3D" id="3.20.20.80">
    <property type="entry name" value="Glycosidases"/>
    <property type="match status" value="1"/>
</dbReference>
<organism evidence="1 2">
    <name type="scientific">Paramarasmius palmivorus</name>
    <dbReference type="NCBI Taxonomy" id="297713"/>
    <lineage>
        <taxon>Eukaryota</taxon>
        <taxon>Fungi</taxon>
        <taxon>Dikarya</taxon>
        <taxon>Basidiomycota</taxon>
        <taxon>Agaricomycotina</taxon>
        <taxon>Agaricomycetes</taxon>
        <taxon>Agaricomycetidae</taxon>
        <taxon>Agaricales</taxon>
        <taxon>Marasmiineae</taxon>
        <taxon>Marasmiaceae</taxon>
        <taxon>Paramarasmius</taxon>
    </lineage>
</organism>
<name>A0AAW0CGW0_9AGAR</name>
<dbReference type="PROSITE" id="PS51257">
    <property type="entry name" value="PROKAR_LIPOPROTEIN"/>
    <property type="match status" value="1"/>
</dbReference>
<keyword evidence="2" id="KW-1185">Reference proteome</keyword>
<gene>
    <name evidence="1" type="ORF">VNI00_010680</name>
</gene>
<dbReference type="GO" id="GO:0051118">
    <property type="term" value="F:glucan endo-1,3-alpha-glucosidase activity"/>
    <property type="evidence" value="ECO:0007669"/>
    <property type="project" value="InterPro"/>
</dbReference>
<accession>A0AAW0CGW0</accession>